<dbReference type="InterPro" id="IPR008991">
    <property type="entry name" value="Translation_prot_SH3-like_sf"/>
</dbReference>
<dbReference type="Pfam" id="PF00467">
    <property type="entry name" value="KOW"/>
    <property type="match status" value="1"/>
</dbReference>
<dbReference type="FunFam" id="2.30.30.30:FF:000002">
    <property type="entry name" value="Transcription termination/antitermination factor NusG"/>
    <property type="match status" value="1"/>
</dbReference>
<dbReference type="InterPro" id="IPR001062">
    <property type="entry name" value="Transcrpt_antiterm_NusG"/>
</dbReference>
<evidence type="ECO:0000256" key="3">
    <source>
        <dbReference type="ARBA" id="ARBA00023015"/>
    </source>
</evidence>
<evidence type="ECO:0000259" key="9">
    <source>
        <dbReference type="SMART" id="SM00739"/>
    </source>
</evidence>
<dbReference type="AlphaFoldDB" id="A0A6L6YH49"/>
<comment type="function">
    <text evidence="5 7">Participates in transcription elongation, termination and antitermination.</text>
</comment>
<feature type="domain" description="NusG-like N-terminal" evidence="8">
    <location>
        <begin position="4"/>
        <end position="113"/>
    </location>
</feature>
<dbReference type="GO" id="GO:0032784">
    <property type="term" value="P:regulation of DNA-templated transcription elongation"/>
    <property type="evidence" value="ECO:0007669"/>
    <property type="project" value="InterPro"/>
</dbReference>
<dbReference type="SMART" id="SM00738">
    <property type="entry name" value="NGN"/>
    <property type="match status" value="1"/>
</dbReference>
<dbReference type="Proteomes" id="UP000472580">
    <property type="component" value="Unassembled WGS sequence"/>
</dbReference>
<evidence type="ECO:0000313" key="10">
    <source>
        <dbReference type="EMBL" id="MVX57055.1"/>
    </source>
</evidence>
<comment type="caution">
    <text evidence="10">The sequence shown here is derived from an EMBL/GenBank/DDBJ whole genome shotgun (WGS) entry which is preliminary data.</text>
</comment>
<dbReference type="PANTHER" id="PTHR30265:SF2">
    <property type="entry name" value="TRANSCRIPTION TERMINATION_ANTITERMINATION PROTEIN NUSG"/>
    <property type="match status" value="1"/>
</dbReference>
<dbReference type="GO" id="GO:0006353">
    <property type="term" value="P:DNA-templated transcription termination"/>
    <property type="evidence" value="ECO:0007669"/>
    <property type="project" value="UniProtKB-UniRule"/>
</dbReference>
<keyword evidence="2 5" id="KW-0889">Transcription antitermination</keyword>
<dbReference type="PRINTS" id="PR00338">
    <property type="entry name" value="NUSGTNSCPFCT"/>
</dbReference>
<dbReference type="InterPro" id="IPR006645">
    <property type="entry name" value="NGN-like_dom"/>
</dbReference>
<organism evidence="10 11">
    <name type="scientific">Parasutterella muris</name>
    <dbReference type="NCBI Taxonomy" id="2565572"/>
    <lineage>
        <taxon>Bacteria</taxon>
        <taxon>Pseudomonadati</taxon>
        <taxon>Pseudomonadota</taxon>
        <taxon>Betaproteobacteria</taxon>
        <taxon>Burkholderiales</taxon>
        <taxon>Sutterellaceae</taxon>
        <taxon>Parasutterella</taxon>
    </lineage>
</organism>
<name>A0A6L6YH49_9BURK</name>
<dbReference type="SUPFAM" id="SSF50104">
    <property type="entry name" value="Translation proteins SH3-like domain"/>
    <property type="match status" value="1"/>
</dbReference>
<dbReference type="InterPro" id="IPR005824">
    <property type="entry name" value="KOW"/>
</dbReference>
<dbReference type="GO" id="GO:0005829">
    <property type="term" value="C:cytosol"/>
    <property type="evidence" value="ECO:0007669"/>
    <property type="project" value="TreeGrafter"/>
</dbReference>
<dbReference type="GO" id="GO:0031564">
    <property type="term" value="P:transcription antitermination"/>
    <property type="evidence" value="ECO:0007669"/>
    <property type="project" value="UniProtKB-UniRule"/>
</dbReference>
<evidence type="ECO:0000256" key="1">
    <source>
        <dbReference type="ARBA" id="ARBA00022472"/>
    </source>
</evidence>
<feature type="domain" description="KOW" evidence="9">
    <location>
        <begin position="125"/>
        <end position="152"/>
    </location>
</feature>
<gene>
    <name evidence="5 10" type="primary">nusG</name>
    <name evidence="10" type="ORF">E5987_07510</name>
</gene>
<evidence type="ECO:0000256" key="4">
    <source>
        <dbReference type="ARBA" id="ARBA00023163"/>
    </source>
</evidence>
<keyword evidence="1 5" id="KW-0806">Transcription termination</keyword>
<evidence type="ECO:0000256" key="7">
    <source>
        <dbReference type="RuleBase" id="RU000538"/>
    </source>
</evidence>
<evidence type="ECO:0000256" key="5">
    <source>
        <dbReference type="HAMAP-Rule" id="MF_00948"/>
    </source>
</evidence>
<dbReference type="Gene3D" id="3.30.70.940">
    <property type="entry name" value="NusG, N-terminal domain"/>
    <property type="match status" value="1"/>
</dbReference>
<accession>A0A6L6YH49</accession>
<keyword evidence="11" id="KW-1185">Reference proteome</keyword>
<dbReference type="PROSITE" id="PS01014">
    <property type="entry name" value="NUSG"/>
    <property type="match status" value="1"/>
</dbReference>
<comment type="similarity">
    <text evidence="5 7">Belongs to the NusG family.</text>
</comment>
<dbReference type="SUPFAM" id="SSF82679">
    <property type="entry name" value="N-utilization substance G protein NusG, N-terminal domain"/>
    <property type="match status" value="1"/>
</dbReference>
<dbReference type="CDD" id="cd09891">
    <property type="entry name" value="NGN_Bact_1"/>
    <property type="match status" value="1"/>
</dbReference>
<keyword evidence="4 5" id="KW-0804">Transcription</keyword>
<dbReference type="Gene3D" id="2.30.30.30">
    <property type="match status" value="1"/>
</dbReference>
<evidence type="ECO:0000313" key="11">
    <source>
        <dbReference type="Proteomes" id="UP000472580"/>
    </source>
</evidence>
<dbReference type="SMART" id="SM00739">
    <property type="entry name" value="KOW"/>
    <property type="match status" value="1"/>
</dbReference>
<dbReference type="GO" id="GO:0006354">
    <property type="term" value="P:DNA-templated transcription elongation"/>
    <property type="evidence" value="ECO:0007669"/>
    <property type="project" value="UniProtKB-UniRule"/>
</dbReference>
<dbReference type="HAMAP" id="MF_00948">
    <property type="entry name" value="NusG"/>
    <property type="match status" value="1"/>
</dbReference>
<sequence length="179" mass="20482">MADDMKWYVIHTYSGMEKSAESALRERIKRAGLEDSFGEILLPTEDVAEVRNGKKRVSTRRMYSGYIFVNMIMNDETWHLVKNTPRITGFLGGSANRPSPLPTREIDVIKKKMADGNEAPRPRVEFEVGESVRIKNGPFTEFKGIIEDVNYDKNRLRVKVLIFGRETPVELAFNEVEKG</sequence>
<dbReference type="InterPro" id="IPR015869">
    <property type="entry name" value="Transcrpt_antiterm_NusG_bac_CS"/>
</dbReference>
<dbReference type="InterPro" id="IPR036735">
    <property type="entry name" value="NGN_dom_sf"/>
</dbReference>
<evidence type="ECO:0000256" key="6">
    <source>
        <dbReference type="NCBIfam" id="TIGR00922"/>
    </source>
</evidence>
<dbReference type="Pfam" id="PF02357">
    <property type="entry name" value="NusG"/>
    <property type="match status" value="1"/>
</dbReference>
<evidence type="ECO:0000256" key="2">
    <source>
        <dbReference type="ARBA" id="ARBA00022814"/>
    </source>
</evidence>
<dbReference type="NCBIfam" id="TIGR00922">
    <property type="entry name" value="nusG"/>
    <property type="match status" value="1"/>
</dbReference>
<dbReference type="OrthoDB" id="9809075at2"/>
<protein>
    <recommendedName>
        <fullName evidence="5 6">Transcription termination/antitermination protein NusG</fullName>
    </recommendedName>
</protein>
<dbReference type="PANTHER" id="PTHR30265">
    <property type="entry name" value="RHO-INTERACTING TRANSCRIPTION TERMINATION FACTOR NUSG"/>
    <property type="match status" value="1"/>
</dbReference>
<dbReference type="RefSeq" id="WP_160335488.1">
    <property type="nucleotide sequence ID" value="NZ_CALPCR010000026.1"/>
</dbReference>
<dbReference type="InterPro" id="IPR047050">
    <property type="entry name" value="NGN"/>
</dbReference>
<keyword evidence="3 5" id="KW-0805">Transcription regulation</keyword>
<dbReference type="InterPro" id="IPR014722">
    <property type="entry name" value="Rib_uL2_dom2"/>
</dbReference>
<dbReference type="EMBL" id="WSRP01000021">
    <property type="protein sequence ID" value="MVX57055.1"/>
    <property type="molecule type" value="Genomic_DNA"/>
</dbReference>
<reference evidence="10 11" key="1">
    <citation type="submission" date="2019-12" db="EMBL/GenBank/DDBJ databases">
        <title>Microbes associate with the intestines of laboratory mice.</title>
        <authorList>
            <person name="Navarre W."/>
            <person name="Wong E."/>
        </authorList>
    </citation>
    <scope>NUCLEOTIDE SEQUENCE [LARGE SCALE GENOMIC DNA]</scope>
    <source>
        <strain evidence="10 11">NM82_D38</strain>
    </source>
</reference>
<evidence type="ECO:0000259" key="8">
    <source>
        <dbReference type="SMART" id="SM00738"/>
    </source>
</evidence>
<dbReference type="InterPro" id="IPR043425">
    <property type="entry name" value="NusG-like"/>
</dbReference>
<proteinExistence type="inferred from homology"/>
<dbReference type="CDD" id="cd06091">
    <property type="entry name" value="KOW_NusG"/>
    <property type="match status" value="1"/>
</dbReference>